<organism evidence="1 2">
    <name type="scientific">Achromobacter spanius</name>
    <dbReference type="NCBI Taxonomy" id="217203"/>
    <lineage>
        <taxon>Bacteria</taxon>
        <taxon>Pseudomonadati</taxon>
        <taxon>Pseudomonadota</taxon>
        <taxon>Betaproteobacteria</taxon>
        <taxon>Burkholderiales</taxon>
        <taxon>Alcaligenaceae</taxon>
        <taxon>Achromobacter</taxon>
    </lineage>
</organism>
<dbReference type="EMBL" id="JAOCDZ010000030">
    <property type="protein sequence ID" value="MDH0739799.1"/>
    <property type="molecule type" value="Genomic_DNA"/>
</dbReference>
<dbReference type="AlphaFoldDB" id="A0AA42LUH5"/>
<dbReference type="RefSeq" id="WP_279997352.1">
    <property type="nucleotide sequence ID" value="NZ_JAOCDZ010000030.1"/>
</dbReference>
<sequence>MSDSIATPGTHTAFNRPVVALHGWGMSAEDVALLVRQLAEDVPAFDWRADTDAPRGALSLHLVDFAALTGKGRAVWNAFGPIEAMRQAREQGVAALALCRGRVSQLPAVRKGVWVMAADKPWASAVQTSVRALAALEWTRADGYKAVPAWRAARKFAAANLLAVLGSEQTAAGFSEVLREALTVLLMQPAALAVAGVPEHELQRTIIEAGLHKLQPLVGVPMTLDGAMRVDALLGFSWPALD</sequence>
<proteinExistence type="predicted"/>
<name>A0AA42LUH5_9BURK</name>
<evidence type="ECO:0000313" key="1">
    <source>
        <dbReference type="EMBL" id="MDH0739799.1"/>
    </source>
</evidence>
<reference evidence="1" key="1">
    <citation type="submission" date="2022-09" db="EMBL/GenBank/DDBJ databases">
        <title>Intensive care unit water sources are persistently colonized with multi-drug resistant bacteria and are the site of extensive horizontal gene transfer of antibiotic resistance genes.</title>
        <authorList>
            <person name="Diorio-Toth L."/>
        </authorList>
    </citation>
    <scope>NUCLEOTIDE SEQUENCE</scope>
    <source>
        <strain evidence="1">GD03843</strain>
    </source>
</reference>
<gene>
    <name evidence="1" type="ORF">N5D93_28620</name>
</gene>
<dbReference type="Proteomes" id="UP001161094">
    <property type="component" value="Unassembled WGS sequence"/>
</dbReference>
<protein>
    <submittedName>
        <fullName evidence="1">Uncharacterized protein</fullName>
    </submittedName>
</protein>
<evidence type="ECO:0000313" key="2">
    <source>
        <dbReference type="Proteomes" id="UP001161094"/>
    </source>
</evidence>
<comment type="caution">
    <text evidence="1">The sequence shown here is derived from an EMBL/GenBank/DDBJ whole genome shotgun (WGS) entry which is preliminary data.</text>
</comment>
<accession>A0AA42LUH5</accession>